<feature type="domain" description="DUF1731" evidence="3">
    <location>
        <begin position="246"/>
        <end position="292"/>
    </location>
</feature>
<dbReference type="SUPFAM" id="SSF51735">
    <property type="entry name" value="NAD(P)-binding Rossmann-fold domains"/>
    <property type="match status" value="1"/>
</dbReference>
<dbReference type="InterPro" id="IPR001509">
    <property type="entry name" value="Epimerase_deHydtase"/>
</dbReference>
<dbReference type="InterPro" id="IPR010099">
    <property type="entry name" value="SDR39U1"/>
</dbReference>
<dbReference type="RefSeq" id="WP_353303308.1">
    <property type="nucleotide sequence ID" value="NZ_BAABWN010000007.1"/>
</dbReference>
<dbReference type="Gene3D" id="3.40.50.720">
    <property type="entry name" value="NAD(P)-binding Rossmann-like Domain"/>
    <property type="match status" value="1"/>
</dbReference>
<evidence type="ECO:0000259" key="3">
    <source>
        <dbReference type="Pfam" id="PF08338"/>
    </source>
</evidence>
<evidence type="ECO:0000259" key="2">
    <source>
        <dbReference type="Pfam" id="PF01370"/>
    </source>
</evidence>
<dbReference type="InterPro" id="IPR036291">
    <property type="entry name" value="NAD(P)-bd_dom_sf"/>
</dbReference>
<dbReference type="Proteomes" id="UP001465153">
    <property type="component" value="Unassembled WGS sequence"/>
</dbReference>
<accession>A0ABQ0AA97</accession>
<evidence type="ECO:0000313" key="5">
    <source>
        <dbReference type="Proteomes" id="UP001465153"/>
    </source>
</evidence>
<dbReference type="NCBIfam" id="TIGR01777">
    <property type="entry name" value="yfcH"/>
    <property type="match status" value="1"/>
</dbReference>
<dbReference type="PANTHER" id="PTHR11092">
    <property type="entry name" value="SUGAR NUCLEOTIDE EPIMERASE RELATED"/>
    <property type="match status" value="1"/>
</dbReference>
<dbReference type="Pfam" id="PF01370">
    <property type="entry name" value="Epimerase"/>
    <property type="match status" value="1"/>
</dbReference>
<evidence type="ECO:0000256" key="1">
    <source>
        <dbReference type="ARBA" id="ARBA00009353"/>
    </source>
</evidence>
<evidence type="ECO:0000313" key="4">
    <source>
        <dbReference type="EMBL" id="GAA6168584.1"/>
    </source>
</evidence>
<reference evidence="4 5" key="1">
    <citation type="submission" date="2024-04" db="EMBL/GenBank/DDBJ databases">
        <title>Draft genome sequence of Sessilibacter corallicola NBRC 116591.</title>
        <authorList>
            <person name="Miyakawa T."/>
            <person name="Kusuya Y."/>
            <person name="Miura T."/>
        </authorList>
    </citation>
    <scope>NUCLEOTIDE SEQUENCE [LARGE SCALE GENOMIC DNA]</scope>
    <source>
        <strain evidence="4 5">KU-00831-HH</strain>
    </source>
</reference>
<protein>
    <submittedName>
        <fullName evidence="4">TIGR01777 family oxidoreductase</fullName>
    </submittedName>
</protein>
<gene>
    <name evidence="4" type="ORF">NBRC116591_23950</name>
</gene>
<comment type="similarity">
    <text evidence="1">Belongs to the NAD(P)-dependent epimerase/dehydratase family. SDR39U1 subfamily.</text>
</comment>
<dbReference type="Pfam" id="PF08338">
    <property type="entry name" value="DUF1731"/>
    <property type="match status" value="1"/>
</dbReference>
<comment type="caution">
    <text evidence="4">The sequence shown here is derived from an EMBL/GenBank/DDBJ whole genome shotgun (WGS) entry which is preliminary data.</text>
</comment>
<dbReference type="PANTHER" id="PTHR11092:SF0">
    <property type="entry name" value="EPIMERASE FAMILY PROTEIN SDR39U1"/>
    <property type="match status" value="1"/>
</dbReference>
<organism evidence="4 5">
    <name type="scientific">Sessilibacter corallicola</name>
    <dbReference type="NCBI Taxonomy" id="2904075"/>
    <lineage>
        <taxon>Bacteria</taxon>
        <taxon>Pseudomonadati</taxon>
        <taxon>Pseudomonadota</taxon>
        <taxon>Gammaproteobacteria</taxon>
        <taxon>Cellvibrionales</taxon>
        <taxon>Cellvibrionaceae</taxon>
        <taxon>Sessilibacter</taxon>
    </lineage>
</organism>
<dbReference type="EMBL" id="BAABWN010000007">
    <property type="protein sequence ID" value="GAA6168584.1"/>
    <property type="molecule type" value="Genomic_DNA"/>
</dbReference>
<keyword evidence="5" id="KW-1185">Reference proteome</keyword>
<feature type="domain" description="NAD-dependent epimerase/dehydratase" evidence="2">
    <location>
        <begin position="3"/>
        <end position="213"/>
    </location>
</feature>
<dbReference type="InterPro" id="IPR013549">
    <property type="entry name" value="DUF1731"/>
</dbReference>
<name>A0ABQ0AA97_9GAMM</name>
<sequence length="295" mass="32177">MNILMTGGTGFIGRQLIASGQQHAFTVLTRQSSPVFASANVKVINTLQDLSDLNEFDAVINLAGEPIVGRRWSDAQKQKIRASRIQTTQQLVELFERSSSAPDVFLSGSAIGIYGDTGEQKVDEFSDIAHNQNDFAQTLCRDWEAEACNVKNSRLVLLRTGIVLGDGGALAQMLPAFKFGFGGPLATGNQYMSWIHLQDIVTAIYYVLDAADVSGSVNLVAPNPVTNAQFTKSLAKACGRWAPFRVPKCALKLLLGESSQLLTDSQRIIPSQLLNNKFEFAYPNIDEAFSDLRSL</sequence>
<proteinExistence type="inferred from homology"/>